<dbReference type="Pfam" id="PF05225">
    <property type="entry name" value="HTH_psq"/>
    <property type="match status" value="4"/>
</dbReference>
<dbReference type="OrthoDB" id="6359816at2759"/>
<protein>
    <recommendedName>
        <fullName evidence="6">HTH psq-type domain-containing protein</fullName>
    </recommendedName>
</protein>
<dbReference type="EMBL" id="AJWK01017101">
    <property type="status" value="NOT_ANNOTATED_CDS"/>
    <property type="molecule type" value="Genomic_DNA"/>
</dbReference>
<dbReference type="VEuPathDB" id="VectorBase:LLOJ005422"/>
<dbReference type="InterPro" id="IPR007889">
    <property type="entry name" value="HTH_Psq"/>
</dbReference>
<dbReference type="GO" id="GO:0003677">
    <property type="term" value="F:DNA binding"/>
    <property type="evidence" value="ECO:0007669"/>
    <property type="project" value="UniProtKB-UniRule"/>
</dbReference>
<keyword evidence="2 4" id="KW-0238">DNA-binding</keyword>
<name>A0A1B0CLD5_LUTLO</name>
<accession>A0A1B0CLD5</accession>
<feature type="compositionally biased region" description="Basic and acidic residues" evidence="5">
    <location>
        <begin position="216"/>
        <end position="230"/>
    </location>
</feature>
<dbReference type="Proteomes" id="UP000092461">
    <property type="component" value="Unassembled WGS sequence"/>
</dbReference>
<feature type="region of interest" description="Disordered" evidence="5">
    <location>
        <begin position="216"/>
        <end position="254"/>
    </location>
</feature>
<evidence type="ECO:0000259" key="6">
    <source>
        <dbReference type="PROSITE" id="PS50960"/>
    </source>
</evidence>
<dbReference type="GeneID" id="129791909"/>
<feature type="domain" description="HTH psq-type" evidence="6">
    <location>
        <begin position="112"/>
        <end position="164"/>
    </location>
</feature>
<evidence type="ECO:0000313" key="7">
    <source>
        <dbReference type="EnsemblMetazoa" id="LLOJ005422-PA"/>
    </source>
</evidence>
<dbReference type="PANTHER" id="PTHR23110:SF102">
    <property type="entry name" value="PIPSQUEAK, ISOFORM O"/>
    <property type="match status" value="1"/>
</dbReference>
<dbReference type="AlphaFoldDB" id="A0A1B0CLD5"/>
<comment type="subcellular location">
    <subcellularLocation>
        <location evidence="1 4">Nucleus</location>
    </subcellularLocation>
</comment>
<dbReference type="InterPro" id="IPR009057">
    <property type="entry name" value="Homeodomain-like_sf"/>
</dbReference>
<dbReference type="FunFam" id="1.10.10.60:FF:000019">
    <property type="entry name" value="Ligand-dependent corepressor isoform 1"/>
    <property type="match status" value="3"/>
</dbReference>
<evidence type="ECO:0000313" key="8">
    <source>
        <dbReference type="Proteomes" id="UP000092461"/>
    </source>
</evidence>
<dbReference type="InterPro" id="IPR051095">
    <property type="entry name" value="Dros_DevTransReg"/>
</dbReference>
<dbReference type="PROSITE" id="PS50960">
    <property type="entry name" value="HTH_PSQ"/>
    <property type="match status" value="1"/>
</dbReference>
<feature type="DNA-binding region" description="H-T-H motif" evidence="4">
    <location>
        <begin position="140"/>
        <end position="160"/>
    </location>
</feature>
<dbReference type="PANTHER" id="PTHR23110">
    <property type="entry name" value="BTB DOMAIN TRANSCRIPTION FACTOR"/>
    <property type="match status" value="1"/>
</dbReference>
<evidence type="ECO:0000256" key="3">
    <source>
        <dbReference type="ARBA" id="ARBA00023242"/>
    </source>
</evidence>
<dbReference type="EnsemblMetazoa" id="LLOJ005422-RA">
    <property type="protein sequence ID" value="LLOJ005422-PA"/>
    <property type="gene ID" value="LLOJ005422"/>
</dbReference>
<feature type="compositionally biased region" description="Low complexity" evidence="5">
    <location>
        <begin position="231"/>
        <end position="250"/>
    </location>
</feature>
<proteinExistence type="predicted"/>
<dbReference type="RefSeq" id="XP_055686504.1">
    <property type="nucleotide sequence ID" value="XM_055830529.1"/>
</dbReference>
<dbReference type="SUPFAM" id="SSF46689">
    <property type="entry name" value="Homeodomain-like"/>
    <property type="match status" value="4"/>
</dbReference>
<evidence type="ECO:0000256" key="1">
    <source>
        <dbReference type="ARBA" id="ARBA00004123"/>
    </source>
</evidence>
<dbReference type="Gene3D" id="1.10.10.60">
    <property type="entry name" value="Homeodomain-like"/>
    <property type="match status" value="4"/>
</dbReference>
<dbReference type="EMBL" id="AJWK01017097">
    <property type="status" value="NOT_ANNOTATED_CDS"/>
    <property type="molecule type" value="Genomic_DNA"/>
</dbReference>
<dbReference type="GO" id="GO:0006357">
    <property type="term" value="P:regulation of transcription by RNA polymerase II"/>
    <property type="evidence" value="ECO:0007669"/>
    <property type="project" value="TreeGrafter"/>
</dbReference>
<reference evidence="7" key="1">
    <citation type="submission" date="2020-05" db="UniProtKB">
        <authorList>
            <consortium name="EnsemblMetazoa"/>
        </authorList>
    </citation>
    <scope>IDENTIFICATION</scope>
    <source>
        <strain evidence="7">Jacobina</strain>
    </source>
</reference>
<dbReference type="GO" id="GO:0005634">
    <property type="term" value="C:nucleus"/>
    <property type="evidence" value="ECO:0007669"/>
    <property type="project" value="UniProtKB-SubCell"/>
</dbReference>
<dbReference type="EMBL" id="AJWK01017100">
    <property type="status" value="NOT_ANNOTATED_CDS"/>
    <property type="molecule type" value="Genomic_DNA"/>
</dbReference>
<keyword evidence="3 4" id="KW-0539">Nucleus</keyword>
<keyword evidence="8" id="KW-1185">Reference proteome</keyword>
<evidence type="ECO:0000256" key="2">
    <source>
        <dbReference type="ARBA" id="ARBA00023125"/>
    </source>
</evidence>
<sequence length="447" mass="49274">MEKDSEEKKAAWTEADMTAALDAIREEQMNLVKASVQFGIPASTLWQRATRLGIPVPKNGVKTKTSNKDGLAEAVVLLKNGEISVNKASKVFGIPPSTLYKIAKREKIQLSPPFNTSATSWTQDTLATAMDAIRNGHMSVHMASTKFKIPSGTLYGRCKREGLELSRTSPAQWSPKDLKEALDAIRSGQMSINQASEHFKISYSALYKRVKPNLARHEGHTGGYEGERADTSSALTETSESSTEVTENAAAGGGCDDVRKGNRIIEQNGCFITVLDPCHVEEKPMPVVPMEHHHHHQHMDVPHQAADNRHDGGYRVNGSPIGMGYLDFAPEPPAPSAIPVTGYLDYSAPEPKYSTSAAYPYPSNGYGNLRPLDPMEGVPQIHNHHQLPQYVQQQHPGMQPMGTPMHHQMPQMRAYTEPVDYLKMSHDTLPPHQVPAEHSDVNTFNHL</sequence>
<dbReference type="EMBL" id="AJWK01017099">
    <property type="status" value="NOT_ANNOTATED_CDS"/>
    <property type="molecule type" value="Genomic_DNA"/>
</dbReference>
<dbReference type="VEuPathDB" id="VectorBase:LLONM1_000673"/>
<organism evidence="7 8">
    <name type="scientific">Lutzomyia longipalpis</name>
    <name type="common">Sand fly</name>
    <dbReference type="NCBI Taxonomy" id="7200"/>
    <lineage>
        <taxon>Eukaryota</taxon>
        <taxon>Metazoa</taxon>
        <taxon>Ecdysozoa</taxon>
        <taxon>Arthropoda</taxon>
        <taxon>Hexapoda</taxon>
        <taxon>Insecta</taxon>
        <taxon>Pterygota</taxon>
        <taxon>Neoptera</taxon>
        <taxon>Endopterygota</taxon>
        <taxon>Diptera</taxon>
        <taxon>Nematocera</taxon>
        <taxon>Psychodoidea</taxon>
        <taxon>Psychodidae</taxon>
        <taxon>Lutzomyia</taxon>
        <taxon>Lutzomyia</taxon>
    </lineage>
</organism>
<evidence type="ECO:0000256" key="5">
    <source>
        <dbReference type="SAM" id="MobiDB-lite"/>
    </source>
</evidence>
<evidence type="ECO:0000256" key="4">
    <source>
        <dbReference type="PROSITE-ProRule" id="PRU00320"/>
    </source>
</evidence>
<dbReference type="KEGG" id="lll:129791909"/>
<dbReference type="EMBL" id="AJWK01017098">
    <property type="status" value="NOT_ANNOTATED_CDS"/>
    <property type="molecule type" value="Genomic_DNA"/>
</dbReference>